<reference evidence="7 8" key="1">
    <citation type="submission" date="2019-09" db="EMBL/GenBank/DDBJ databases">
        <title>Phylogeny of genus Pseudoclavibacter and closely related genus.</title>
        <authorList>
            <person name="Li Y."/>
        </authorList>
    </citation>
    <scope>NUCLEOTIDE SEQUENCE [LARGE SCALE GENOMIC DNA]</scope>
    <source>
        <strain evidence="7 8">EGI 60007</strain>
    </source>
</reference>
<evidence type="ECO:0000313" key="8">
    <source>
        <dbReference type="Proteomes" id="UP000431744"/>
    </source>
</evidence>
<dbReference type="SUPFAM" id="SSF51395">
    <property type="entry name" value="FMN-linked oxidoreductases"/>
    <property type="match status" value="1"/>
</dbReference>
<dbReference type="PANTHER" id="PTHR43303">
    <property type="entry name" value="NADPH DEHYDROGENASE C23G7.10C-RELATED"/>
    <property type="match status" value="1"/>
</dbReference>
<dbReference type="RefSeq" id="WP_158028732.1">
    <property type="nucleotide sequence ID" value="NZ_BMHG01000001.1"/>
</dbReference>
<dbReference type="InterPro" id="IPR013785">
    <property type="entry name" value="Aldolase_TIM"/>
</dbReference>
<dbReference type="EMBL" id="WBJY01000001">
    <property type="protein sequence ID" value="KAB1650148.1"/>
    <property type="molecule type" value="Genomic_DNA"/>
</dbReference>
<dbReference type="CDD" id="cd02932">
    <property type="entry name" value="OYE_YqiM_FMN"/>
    <property type="match status" value="1"/>
</dbReference>
<accession>A0A6H9WPV0</accession>
<dbReference type="PANTHER" id="PTHR43303:SF4">
    <property type="entry name" value="NADPH DEHYDROGENASE C23G7.10C-RELATED"/>
    <property type="match status" value="1"/>
</dbReference>
<dbReference type="InterPro" id="IPR001155">
    <property type="entry name" value="OxRdtase_FMN_N"/>
</dbReference>
<proteinExistence type="predicted"/>
<dbReference type="GO" id="GO:0050661">
    <property type="term" value="F:NADP binding"/>
    <property type="evidence" value="ECO:0007669"/>
    <property type="project" value="InterPro"/>
</dbReference>
<dbReference type="Gene3D" id="3.20.20.70">
    <property type="entry name" value="Aldolase class I"/>
    <property type="match status" value="1"/>
</dbReference>
<evidence type="ECO:0000256" key="5">
    <source>
        <dbReference type="ARBA" id="ARBA00023002"/>
    </source>
</evidence>
<comment type="caution">
    <text evidence="7">The sequence shown here is derived from an EMBL/GenBank/DDBJ whole genome shotgun (WGS) entry which is preliminary data.</text>
</comment>
<dbReference type="OrthoDB" id="3169239at2"/>
<dbReference type="InterPro" id="IPR044152">
    <property type="entry name" value="YqjM-like"/>
</dbReference>
<comment type="cofactor">
    <cofactor evidence="1">
        <name>FMN</name>
        <dbReference type="ChEBI" id="CHEBI:58210"/>
    </cofactor>
</comment>
<keyword evidence="4" id="KW-0521">NADP</keyword>
<keyword evidence="2" id="KW-0285">Flavoprotein</keyword>
<dbReference type="Proteomes" id="UP000431744">
    <property type="component" value="Unassembled WGS sequence"/>
</dbReference>
<dbReference type="GO" id="GO:0003959">
    <property type="term" value="F:NADPH dehydrogenase activity"/>
    <property type="evidence" value="ECO:0007669"/>
    <property type="project" value="InterPro"/>
</dbReference>
<dbReference type="Pfam" id="PF00724">
    <property type="entry name" value="Oxidored_FMN"/>
    <property type="match status" value="1"/>
</dbReference>
<evidence type="ECO:0000259" key="6">
    <source>
        <dbReference type="Pfam" id="PF00724"/>
    </source>
</evidence>
<gene>
    <name evidence="7" type="ORF">F8O04_08090</name>
</gene>
<evidence type="ECO:0000256" key="4">
    <source>
        <dbReference type="ARBA" id="ARBA00022857"/>
    </source>
</evidence>
<evidence type="ECO:0000256" key="1">
    <source>
        <dbReference type="ARBA" id="ARBA00001917"/>
    </source>
</evidence>
<keyword evidence="3" id="KW-0288">FMN</keyword>
<keyword evidence="5" id="KW-0560">Oxidoreductase</keyword>
<evidence type="ECO:0000256" key="2">
    <source>
        <dbReference type="ARBA" id="ARBA00022630"/>
    </source>
</evidence>
<evidence type="ECO:0000313" key="7">
    <source>
        <dbReference type="EMBL" id="KAB1650148.1"/>
    </source>
</evidence>
<evidence type="ECO:0000256" key="3">
    <source>
        <dbReference type="ARBA" id="ARBA00022643"/>
    </source>
</evidence>
<name>A0A6H9WPV0_9MICO</name>
<dbReference type="AlphaFoldDB" id="A0A6H9WPV0"/>
<dbReference type="GO" id="GO:0010181">
    <property type="term" value="F:FMN binding"/>
    <property type="evidence" value="ECO:0007669"/>
    <property type="project" value="InterPro"/>
</dbReference>
<keyword evidence="8" id="KW-1185">Reference proteome</keyword>
<feature type="domain" description="NADH:flavin oxidoreductase/NADH oxidase N-terminal" evidence="6">
    <location>
        <begin position="5"/>
        <end position="339"/>
    </location>
</feature>
<protein>
    <submittedName>
        <fullName evidence="7">NADH:flavin oxidoreductase/NADH oxidase</fullName>
    </submittedName>
</protein>
<organism evidence="7 8">
    <name type="scientific">Pseudoclavibacter endophyticus</name>
    <dbReference type="NCBI Taxonomy" id="1778590"/>
    <lineage>
        <taxon>Bacteria</taxon>
        <taxon>Bacillati</taxon>
        <taxon>Actinomycetota</taxon>
        <taxon>Actinomycetes</taxon>
        <taxon>Micrococcales</taxon>
        <taxon>Microbacteriaceae</taxon>
        <taxon>Pseudoclavibacter</taxon>
    </lineage>
</organism>
<sequence>MATPKLFAPLSLRDTTFRNRLWVSPMCQYACDAEDGRATDWHLVHYPGFARGGAGLVIVEATAVTPEGRISPRDLGIWSDGHVEGLSRIASLVKGLGAAAAIQLAHAGRKASTPPMLPGFERGRGSVPESDGGWRAVAPSALAFGDYDTPRELAAEELPGIVNAFVTAAERAVRAGFDAVEVHAAHGYLLHEFLSPLSNAREDEYGGDLAGRARLVREVVRGIRAAHPDLPVFVRVSATDWVDGGITAHDTATVSGWLREDGADFIDVSSGANTPDAQIPVGPAYQAPLAAVVRAAGLPVGTVGMITQSWQAETLLTTEQADVVIVAREWLRDPNLALTWAGELRADVAAIRPPQLFRAIR</sequence>